<dbReference type="PROSITE" id="PS50071">
    <property type="entry name" value="HOMEOBOX_2"/>
    <property type="match status" value="1"/>
</dbReference>
<dbReference type="WBParaSite" id="SPAL_0000855800.1">
    <property type="protein sequence ID" value="SPAL_0000855800.1"/>
    <property type="gene ID" value="SPAL_0000855800"/>
</dbReference>
<dbReference type="InterPro" id="IPR009057">
    <property type="entry name" value="Homeodomain-like_sf"/>
</dbReference>
<evidence type="ECO:0000256" key="2">
    <source>
        <dbReference type="PROSITE-ProRule" id="PRU00108"/>
    </source>
</evidence>
<name>A0A0N5BRR3_STREA</name>
<keyword evidence="2" id="KW-0371">Homeobox</keyword>
<protein>
    <submittedName>
        <fullName evidence="5">Homeobox domain-containing protein</fullName>
    </submittedName>
</protein>
<feature type="domain" description="Homeobox" evidence="3">
    <location>
        <begin position="245"/>
        <end position="317"/>
    </location>
</feature>
<organism evidence="4 5">
    <name type="scientific">Strongyloides papillosus</name>
    <name type="common">Intestinal threadworm</name>
    <dbReference type="NCBI Taxonomy" id="174720"/>
    <lineage>
        <taxon>Eukaryota</taxon>
        <taxon>Metazoa</taxon>
        <taxon>Ecdysozoa</taxon>
        <taxon>Nematoda</taxon>
        <taxon>Chromadorea</taxon>
        <taxon>Rhabditida</taxon>
        <taxon>Tylenchina</taxon>
        <taxon>Panagrolaimomorpha</taxon>
        <taxon>Strongyloidoidea</taxon>
        <taxon>Strongyloididae</taxon>
        <taxon>Strongyloides</taxon>
    </lineage>
</organism>
<evidence type="ECO:0000313" key="4">
    <source>
        <dbReference type="Proteomes" id="UP000046392"/>
    </source>
</evidence>
<keyword evidence="2" id="KW-0539">Nucleus</keyword>
<accession>A0A0N5BRR3</accession>
<dbReference type="GO" id="GO:0005634">
    <property type="term" value="C:nucleus"/>
    <property type="evidence" value="ECO:0007669"/>
    <property type="project" value="UniProtKB-SubCell"/>
</dbReference>
<comment type="subcellular location">
    <subcellularLocation>
        <location evidence="1 2">Nucleus</location>
    </subcellularLocation>
</comment>
<reference evidence="5" key="1">
    <citation type="submission" date="2017-02" db="UniProtKB">
        <authorList>
            <consortium name="WormBaseParasite"/>
        </authorList>
    </citation>
    <scope>IDENTIFICATION</scope>
</reference>
<evidence type="ECO:0000259" key="3">
    <source>
        <dbReference type="PROSITE" id="PS50071"/>
    </source>
</evidence>
<dbReference type="SUPFAM" id="SSF46689">
    <property type="entry name" value="Homeodomain-like"/>
    <property type="match status" value="1"/>
</dbReference>
<dbReference type="InterPro" id="IPR001356">
    <property type="entry name" value="HD"/>
</dbReference>
<evidence type="ECO:0000313" key="5">
    <source>
        <dbReference type="WBParaSite" id="SPAL_0000855800.1"/>
    </source>
</evidence>
<sequence length="326" mass="37103">MVSIKDEVVDEITIKLIIRPNLNISDAGDPHLSQLKIEKTVSLNPKTLVKDVCRKVMEEYYLGNLVDDFQVFVQHSNLEYYHLSSFFPSMDAEIGSVGRLFGDRLTIKILIPVKSCGFIRMAIVDRVYENSIEYLLSKTGDVKSELQDTIIQYLINDCSIRYLPLETLLQMDEEITRALQPDVRSMSGDAVPPEDKDDSLKYAVVVGIAHEELGINIDDLQICSSGNSTLSPSKVNREEVPPSTRANRRRAIKYKEEEVAFLEDWYDTLGGTPPDDCILQELSNVLNAISGRSEPNKIAGRNVFNWWKRKRTRERKEFDSISKLIL</sequence>
<keyword evidence="2" id="KW-0238">DNA-binding</keyword>
<keyword evidence="4" id="KW-1185">Reference proteome</keyword>
<proteinExistence type="predicted"/>
<dbReference type="AlphaFoldDB" id="A0A0N5BRR3"/>
<dbReference type="GO" id="GO:0003677">
    <property type="term" value="F:DNA binding"/>
    <property type="evidence" value="ECO:0007669"/>
    <property type="project" value="UniProtKB-UniRule"/>
</dbReference>
<evidence type="ECO:0000256" key="1">
    <source>
        <dbReference type="ARBA" id="ARBA00004123"/>
    </source>
</evidence>
<dbReference type="Proteomes" id="UP000046392">
    <property type="component" value="Unplaced"/>
</dbReference>
<feature type="DNA-binding region" description="Homeobox" evidence="2">
    <location>
        <begin position="247"/>
        <end position="318"/>
    </location>
</feature>